<dbReference type="HAMAP" id="MF_02040">
    <property type="entry name" value="Mrp_NBP35"/>
    <property type="match status" value="1"/>
</dbReference>
<keyword evidence="5 6" id="KW-0411">Iron-sulfur</keyword>
<evidence type="ECO:0000256" key="1">
    <source>
        <dbReference type="ARBA" id="ARBA00022723"/>
    </source>
</evidence>
<dbReference type="InterPro" id="IPR027417">
    <property type="entry name" value="P-loop_NTPase"/>
</dbReference>
<sequence length="352" mass="36574">MSDKALEDEVRAALGQVQLPGGAPLATYAGLSDIIITKGAIAFAITIAPGLEASFAPVRDQAQKAVSKIAGERKVMISITSDKQQAQKAQATAAPRQPGPPPKEPVKGIKSIIAVASGKGGVGKSTTAVNFALALKARGQKVAILDADIYGPSMPKLLGIEGKPAMRDDGIFTPHEAYGIKVMSIGSMLEGDQAVVWRGPMATSALRQLLRETDWGEIDTLVVDLPPGTGDVHISLVQTVPLTGAIVVSTPQDLALIDAKKAIDMFARTQVSILGIVENMSYFLCPSCGTRSDIFGTGGAADTAKSLGVPFLGGIPLHMDIRERSDAGTPIVATAPESDEAKAYIAVAELVN</sequence>
<comment type="function">
    <text evidence="6">Binds and transfers iron-sulfur (Fe-S) clusters to target apoproteins. Can hydrolyze ATP.</text>
</comment>
<evidence type="ECO:0000256" key="2">
    <source>
        <dbReference type="ARBA" id="ARBA00022741"/>
    </source>
</evidence>
<dbReference type="Pfam" id="PF10609">
    <property type="entry name" value="ParA"/>
    <property type="match status" value="1"/>
</dbReference>
<feature type="compositionally biased region" description="Low complexity" evidence="7">
    <location>
        <begin position="86"/>
        <end position="96"/>
    </location>
</feature>
<keyword evidence="6" id="KW-0378">Hydrolase</keyword>
<feature type="binding site" evidence="6">
    <location>
        <begin position="118"/>
        <end position="125"/>
    </location>
    <ligand>
        <name>ATP</name>
        <dbReference type="ChEBI" id="CHEBI:30616"/>
    </ligand>
</feature>
<dbReference type="InterPro" id="IPR034904">
    <property type="entry name" value="FSCA_dom_sf"/>
</dbReference>
<accession>A0ABQ5USN7</accession>
<evidence type="ECO:0000259" key="8">
    <source>
        <dbReference type="Pfam" id="PF01883"/>
    </source>
</evidence>
<name>A0ABQ5USN7_9HYPH</name>
<evidence type="ECO:0000256" key="3">
    <source>
        <dbReference type="ARBA" id="ARBA00022840"/>
    </source>
</evidence>
<reference evidence="9" key="2">
    <citation type="submission" date="2023-01" db="EMBL/GenBank/DDBJ databases">
        <title>Draft genome sequence of Maritalea porphyrae strain NBRC 107169.</title>
        <authorList>
            <person name="Sun Q."/>
            <person name="Mori K."/>
        </authorList>
    </citation>
    <scope>NUCLEOTIDE SEQUENCE</scope>
    <source>
        <strain evidence="9">NBRC 107169</strain>
    </source>
</reference>
<dbReference type="SUPFAM" id="SSF52540">
    <property type="entry name" value="P-loop containing nucleoside triphosphate hydrolases"/>
    <property type="match status" value="1"/>
</dbReference>
<organism evidence="9 10">
    <name type="scientific">Maritalea porphyrae</name>
    <dbReference type="NCBI Taxonomy" id="880732"/>
    <lineage>
        <taxon>Bacteria</taxon>
        <taxon>Pseudomonadati</taxon>
        <taxon>Pseudomonadota</taxon>
        <taxon>Alphaproteobacteria</taxon>
        <taxon>Hyphomicrobiales</taxon>
        <taxon>Devosiaceae</taxon>
        <taxon>Maritalea</taxon>
    </lineage>
</organism>
<comment type="caution">
    <text evidence="9">The sequence shown here is derived from an EMBL/GenBank/DDBJ whole genome shotgun (WGS) entry which is preliminary data.</text>
</comment>
<evidence type="ECO:0000256" key="5">
    <source>
        <dbReference type="ARBA" id="ARBA00023014"/>
    </source>
</evidence>
<feature type="region of interest" description="Disordered" evidence="7">
    <location>
        <begin position="86"/>
        <end position="106"/>
    </location>
</feature>
<dbReference type="InterPro" id="IPR019591">
    <property type="entry name" value="Mrp/NBP35_ATP-bd"/>
</dbReference>
<proteinExistence type="inferred from homology"/>
<evidence type="ECO:0000256" key="7">
    <source>
        <dbReference type="SAM" id="MobiDB-lite"/>
    </source>
</evidence>
<keyword evidence="10" id="KW-1185">Reference proteome</keyword>
<dbReference type="InterPro" id="IPR002744">
    <property type="entry name" value="MIP18-like"/>
</dbReference>
<dbReference type="InterPro" id="IPR033756">
    <property type="entry name" value="YlxH/NBP35"/>
</dbReference>
<keyword evidence="4 6" id="KW-0408">Iron</keyword>
<dbReference type="EMBL" id="BSNI01000002">
    <property type="protein sequence ID" value="GLQ17672.1"/>
    <property type="molecule type" value="Genomic_DNA"/>
</dbReference>
<keyword evidence="2 6" id="KW-0547">Nucleotide-binding</keyword>
<dbReference type="CDD" id="cd02037">
    <property type="entry name" value="Mrp_NBP35"/>
    <property type="match status" value="1"/>
</dbReference>
<evidence type="ECO:0000256" key="6">
    <source>
        <dbReference type="HAMAP-Rule" id="MF_02040"/>
    </source>
</evidence>
<dbReference type="Pfam" id="PF01883">
    <property type="entry name" value="FeS_assembly_P"/>
    <property type="match status" value="1"/>
</dbReference>
<dbReference type="SUPFAM" id="SSF117916">
    <property type="entry name" value="Fe-S cluster assembly (FSCA) domain-like"/>
    <property type="match status" value="1"/>
</dbReference>
<comment type="similarity">
    <text evidence="6">Belongs to the Mrp/NBP35 ATP-binding proteins family.</text>
</comment>
<evidence type="ECO:0000256" key="4">
    <source>
        <dbReference type="ARBA" id="ARBA00023004"/>
    </source>
</evidence>
<keyword evidence="1 6" id="KW-0479">Metal-binding</keyword>
<keyword evidence="3 6" id="KW-0067">ATP-binding</keyword>
<dbReference type="RefSeq" id="WP_284363991.1">
    <property type="nucleotide sequence ID" value="NZ_BSNI01000002.1"/>
</dbReference>
<comment type="subunit">
    <text evidence="6">Homodimer.</text>
</comment>
<reference evidence="9" key="1">
    <citation type="journal article" date="2014" name="Int. J. Syst. Evol. Microbiol.">
        <title>Complete genome of a new Firmicutes species belonging to the dominant human colonic microbiota ('Ruminococcus bicirculans') reveals two chromosomes and a selective capacity to utilize plant glucans.</title>
        <authorList>
            <consortium name="NISC Comparative Sequencing Program"/>
            <person name="Wegmann U."/>
            <person name="Louis P."/>
            <person name="Goesmann A."/>
            <person name="Henrissat B."/>
            <person name="Duncan S.H."/>
            <person name="Flint H.J."/>
        </authorList>
    </citation>
    <scope>NUCLEOTIDE SEQUENCE</scope>
    <source>
        <strain evidence="9">NBRC 107169</strain>
    </source>
</reference>
<evidence type="ECO:0000313" key="10">
    <source>
        <dbReference type="Proteomes" id="UP001161405"/>
    </source>
</evidence>
<dbReference type="Gene3D" id="3.40.50.300">
    <property type="entry name" value="P-loop containing nucleotide triphosphate hydrolases"/>
    <property type="match status" value="1"/>
</dbReference>
<dbReference type="InterPro" id="IPR044304">
    <property type="entry name" value="NUBPL-like"/>
</dbReference>
<dbReference type="Proteomes" id="UP001161405">
    <property type="component" value="Unassembled WGS sequence"/>
</dbReference>
<dbReference type="PANTHER" id="PTHR42961:SF2">
    <property type="entry name" value="IRON-SULFUR PROTEIN NUBPL"/>
    <property type="match status" value="1"/>
</dbReference>
<evidence type="ECO:0000313" key="9">
    <source>
        <dbReference type="EMBL" id="GLQ17672.1"/>
    </source>
</evidence>
<protein>
    <recommendedName>
        <fullName evidence="6">Iron-sulfur cluster carrier protein</fullName>
    </recommendedName>
</protein>
<dbReference type="PANTHER" id="PTHR42961">
    <property type="entry name" value="IRON-SULFUR PROTEIN NUBPL"/>
    <property type="match status" value="1"/>
</dbReference>
<gene>
    <name evidence="9" type="ORF">GCM10007879_19210</name>
</gene>
<feature type="domain" description="MIP18 family-like" evidence="8">
    <location>
        <begin position="7"/>
        <end position="78"/>
    </location>
</feature>